<evidence type="ECO:0000313" key="2">
    <source>
        <dbReference type="Proteomes" id="UP000249364"/>
    </source>
</evidence>
<organism evidence="1 2">
    <name type="scientific">Roseinatronobacter thiooxidans</name>
    <dbReference type="NCBI Taxonomy" id="121821"/>
    <lineage>
        <taxon>Bacteria</taxon>
        <taxon>Pseudomonadati</taxon>
        <taxon>Pseudomonadota</taxon>
        <taxon>Alphaproteobacteria</taxon>
        <taxon>Rhodobacterales</taxon>
        <taxon>Paracoccaceae</taxon>
        <taxon>Roseinatronobacter</taxon>
    </lineage>
</organism>
<reference evidence="1 2" key="1">
    <citation type="submission" date="2018-06" db="EMBL/GenBank/DDBJ databases">
        <title>Genomic Encyclopedia of Archaeal and Bacterial Type Strains, Phase II (KMG-II): from individual species to whole genera.</title>
        <authorList>
            <person name="Goeker M."/>
        </authorList>
    </citation>
    <scope>NUCLEOTIDE SEQUENCE [LARGE SCALE GENOMIC DNA]</scope>
    <source>
        <strain evidence="1 2">DSM 13087</strain>
    </source>
</reference>
<proteinExistence type="predicted"/>
<keyword evidence="2" id="KW-1185">Reference proteome</keyword>
<dbReference type="Proteomes" id="UP000249364">
    <property type="component" value="Unassembled WGS sequence"/>
</dbReference>
<comment type="caution">
    <text evidence="1">The sequence shown here is derived from an EMBL/GenBank/DDBJ whole genome shotgun (WGS) entry which is preliminary data.</text>
</comment>
<dbReference type="RefSeq" id="WP_170124806.1">
    <property type="nucleotide sequence ID" value="NZ_QKZQ01000026.1"/>
</dbReference>
<gene>
    <name evidence="1" type="ORF">LY56_03338</name>
</gene>
<protein>
    <submittedName>
        <fullName evidence="1">Uncharacterized protein</fullName>
    </submittedName>
</protein>
<sequence>MQQYLKGLAHRNEEDAEKLARLLRQIRGFLWNGNLHDGYAAIEDLVIDLDDVETD</sequence>
<accession>A0A2W7PKZ4</accession>
<name>A0A2W7PKZ4_9RHOB</name>
<dbReference type="EMBL" id="QKZQ01000026">
    <property type="protein sequence ID" value="PZX36931.1"/>
    <property type="molecule type" value="Genomic_DNA"/>
</dbReference>
<dbReference type="AlphaFoldDB" id="A0A2W7PKZ4"/>
<evidence type="ECO:0000313" key="1">
    <source>
        <dbReference type="EMBL" id="PZX36931.1"/>
    </source>
</evidence>